<comment type="caution">
    <text evidence="2">The sequence shown here is derived from an EMBL/GenBank/DDBJ whole genome shotgun (WGS) entry which is preliminary data.</text>
</comment>
<evidence type="ECO:0000313" key="2">
    <source>
        <dbReference type="EMBL" id="KAF1015961.1"/>
    </source>
</evidence>
<dbReference type="Proteomes" id="UP000487117">
    <property type="component" value="Unassembled WGS sequence"/>
</dbReference>
<dbReference type="InterPro" id="IPR029069">
    <property type="entry name" value="HotDog_dom_sf"/>
</dbReference>
<proteinExistence type="predicted"/>
<evidence type="ECO:0008006" key="4">
    <source>
        <dbReference type="Google" id="ProtNLM"/>
    </source>
</evidence>
<evidence type="ECO:0000256" key="1">
    <source>
        <dbReference type="SAM" id="MobiDB-lite"/>
    </source>
</evidence>
<dbReference type="SUPFAM" id="SSF54637">
    <property type="entry name" value="Thioesterase/thiol ester dehydrase-isomerase"/>
    <property type="match status" value="1"/>
</dbReference>
<dbReference type="Pfam" id="PF14539">
    <property type="entry name" value="DUF4442"/>
    <property type="match status" value="1"/>
</dbReference>
<dbReference type="InterPro" id="IPR027961">
    <property type="entry name" value="DUF4442"/>
</dbReference>
<organism evidence="2 3">
    <name type="scientific">Stenotrophomonas maltophilia</name>
    <name type="common">Pseudomonas maltophilia</name>
    <name type="synonym">Xanthomonas maltophilia</name>
    <dbReference type="NCBI Taxonomy" id="40324"/>
    <lineage>
        <taxon>Bacteria</taxon>
        <taxon>Pseudomonadati</taxon>
        <taxon>Pseudomonadota</taxon>
        <taxon>Gammaproteobacteria</taxon>
        <taxon>Lysobacterales</taxon>
        <taxon>Lysobacteraceae</taxon>
        <taxon>Stenotrophomonas</taxon>
        <taxon>Stenotrophomonas maltophilia group</taxon>
    </lineage>
</organism>
<protein>
    <recommendedName>
        <fullName evidence="4">DUF4442 domain-containing protein</fullName>
    </recommendedName>
</protein>
<reference evidence="3" key="1">
    <citation type="journal article" date="2020" name="MBio">
        <title>Horizontal gene transfer to a defensive symbiont with a reduced genome amongst a multipartite beetle microbiome.</title>
        <authorList>
            <person name="Waterworth S.C."/>
            <person name="Florez L.V."/>
            <person name="Rees E.R."/>
            <person name="Hertweck C."/>
            <person name="Kaltenpoth M."/>
            <person name="Kwan J.C."/>
        </authorList>
    </citation>
    <scope>NUCLEOTIDE SEQUENCE [LARGE SCALE GENOMIC DNA]</scope>
</reference>
<sequence length="169" mass="18947">MNASTFRLGINLWPPFLFTGIHVTRITPDYRQIDVELRLRPWNRNYVGTHFGGSLFAMTDPFWMLGLMHTLGRDYYVWDRAGAIEFLKPGRGTVRTSFHIDTALLDELRAEAAGGDKVLRWFSNDVIDAQGEVVARVRKQVYLRLKPQARQPAGQSAGSGTTSVGPGVP</sequence>
<name>A0A7V8FHT1_STEMA</name>
<accession>A0A7V8FHT1</accession>
<evidence type="ECO:0000313" key="3">
    <source>
        <dbReference type="Proteomes" id="UP000487117"/>
    </source>
</evidence>
<gene>
    <name evidence="2" type="ORF">GAK31_01445</name>
</gene>
<dbReference type="Gene3D" id="3.10.129.10">
    <property type="entry name" value="Hotdog Thioesterase"/>
    <property type="match status" value="1"/>
</dbReference>
<feature type="region of interest" description="Disordered" evidence="1">
    <location>
        <begin position="150"/>
        <end position="169"/>
    </location>
</feature>
<dbReference type="EMBL" id="WNDS01000002">
    <property type="protein sequence ID" value="KAF1015961.1"/>
    <property type="molecule type" value="Genomic_DNA"/>
</dbReference>
<feature type="compositionally biased region" description="Polar residues" evidence="1">
    <location>
        <begin position="153"/>
        <end position="169"/>
    </location>
</feature>
<dbReference type="AlphaFoldDB" id="A0A7V8FHT1"/>